<organism evidence="2 3">
    <name type="scientific">Microbotryum intermedium</name>
    <dbReference type="NCBI Taxonomy" id="269621"/>
    <lineage>
        <taxon>Eukaryota</taxon>
        <taxon>Fungi</taxon>
        <taxon>Dikarya</taxon>
        <taxon>Basidiomycota</taxon>
        <taxon>Pucciniomycotina</taxon>
        <taxon>Microbotryomycetes</taxon>
        <taxon>Microbotryales</taxon>
        <taxon>Microbotryaceae</taxon>
        <taxon>Microbotryum</taxon>
    </lineage>
</organism>
<protein>
    <submittedName>
        <fullName evidence="2">BQ2448_4615 protein</fullName>
    </submittedName>
</protein>
<gene>
    <name evidence="2" type="ORF">BQ2448_4615</name>
</gene>
<dbReference type="EMBL" id="FMSP01000008">
    <property type="protein sequence ID" value="SCV71921.1"/>
    <property type="molecule type" value="Genomic_DNA"/>
</dbReference>
<evidence type="ECO:0000313" key="2">
    <source>
        <dbReference type="EMBL" id="SCV71921.1"/>
    </source>
</evidence>
<sequence>MPGNRASSRAPPSKRGRSSKHRSNGTLLPLKQHTTTAKINAKRKKLNSVIGSSGVGQKVHDREAREDLDADEAELRQGLMPKQEQEPTPLVVRKEAPKELAKSGSALAQALDELAVATK</sequence>
<keyword evidence="3" id="KW-1185">Reference proteome</keyword>
<reference evidence="3" key="1">
    <citation type="submission" date="2016-09" db="EMBL/GenBank/DDBJ databases">
        <authorList>
            <person name="Jeantristanb JTB J.-T."/>
            <person name="Ricardo R."/>
        </authorList>
    </citation>
    <scope>NUCLEOTIDE SEQUENCE [LARGE SCALE GENOMIC DNA]</scope>
</reference>
<evidence type="ECO:0000313" key="3">
    <source>
        <dbReference type="Proteomes" id="UP000198372"/>
    </source>
</evidence>
<accession>A0A238FIE4</accession>
<dbReference type="Proteomes" id="UP000198372">
    <property type="component" value="Unassembled WGS sequence"/>
</dbReference>
<dbReference type="AlphaFoldDB" id="A0A238FIE4"/>
<feature type="region of interest" description="Disordered" evidence="1">
    <location>
        <begin position="1"/>
        <end position="34"/>
    </location>
</feature>
<feature type="compositionally biased region" description="Basic residues" evidence="1">
    <location>
        <begin position="12"/>
        <end position="23"/>
    </location>
</feature>
<proteinExistence type="predicted"/>
<dbReference type="OrthoDB" id="2535775at2759"/>
<name>A0A238FIE4_9BASI</name>
<evidence type="ECO:0000256" key="1">
    <source>
        <dbReference type="SAM" id="MobiDB-lite"/>
    </source>
</evidence>